<reference evidence="1" key="7">
    <citation type="journal article" date="2005" name="Science">
        <title>The Transcriptional Landscape of the Mammalian Genome.</title>
        <authorList>
            <consortium name="The FANTOM Consortium"/>
            <consortium name="Riken Genome Exploration Research Group and Genome Science Group (Genome Network Project Core Group)"/>
        </authorList>
    </citation>
    <scope>NUCLEOTIDE SEQUENCE</scope>
    <source>
        <strain evidence="1">NOD</strain>
        <tissue evidence="1">Activated spleen</tissue>
    </source>
</reference>
<reference evidence="1" key="4">
    <citation type="journal article" date="2001" name="Nature">
        <title>Functional annotation of a full-length mouse cDNA collection.</title>
        <authorList>
            <consortium name="The RIKEN Genome Exploration Research Group Phase II Team and the FANTOM Consortium"/>
        </authorList>
    </citation>
    <scope>NUCLEOTIDE SEQUENCE</scope>
    <source>
        <strain evidence="1">NOD</strain>
        <tissue evidence="1">Activated spleen</tissue>
    </source>
</reference>
<dbReference type="MGI" id="MGI:1916043">
    <property type="gene designation" value="Rab3gap2"/>
</dbReference>
<protein>
    <submittedName>
        <fullName evidence="1">Uncharacterized protein</fullName>
    </submittedName>
</protein>
<organism evidence="1">
    <name type="scientific">Mus musculus</name>
    <name type="common">Mouse</name>
    <dbReference type="NCBI Taxonomy" id="10090"/>
    <lineage>
        <taxon>Eukaryota</taxon>
        <taxon>Metazoa</taxon>
        <taxon>Chordata</taxon>
        <taxon>Craniata</taxon>
        <taxon>Vertebrata</taxon>
        <taxon>Euteleostomi</taxon>
        <taxon>Mammalia</taxon>
        <taxon>Eutheria</taxon>
        <taxon>Euarchontoglires</taxon>
        <taxon>Glires</taxon>
        <taxon>Rodentia</taxon>
        <taxon>Myomorpha</taxon>
        <taxon>Muroidea</taxon>
        <taxon>Muridae</taxon>
        <taxon>Murinae</taxon>
        <taxon>Mus</taxon>
        <taxon>Mus</taxon>
    </lineage>
</organism>
<sequence length="105" mass="11012">MACSIVQFCSFQDLQSARDFLFPHLREETPGALKRDPSKCPGDRDAAASLPSLGVPSLSASAFCISCPVACLSPLPTPSFPVPAPRLLPMHTTCSEIASSVPVPA</sequence>
<name>Q3TZV1_MOUSE</name>
<reference evidence="1" key="8">
    <citation type="journal article" date="2005" name="Science">
        <title>Antisense Transcription in the Mammalian Transcriptome.</title>
        <authorList>
            <consortium name="RIKEN Genome Exploration Research Group and Genome Science Group (Genome Network Project Core Group) and the FANTOM Consortium"/>
        </authorList>
    </citation>
    <scope>NUCLEOTIDE SEQUENCE</scope>
    <source>
        <strain evidence="1">NOD</strain>
        <tissue evidence="1">Activated spleen</tissue>
    </source>
</reference>
<reference evidence="1" key="1">
    <citation type="journal article" date="1999" name="Methods Enzymol.">
        <title>High-efficiency full-length cDNA cloning.</title>
        <authorList>
            <person name="Carninci P."/>
            <person name="Hayashizaki Y."/>
        </authorList>
    </citation>
    <scope>NUCLEOTIDE SEQUENCE</scope>
    <source>
        <strain evidence="1">NOD</strain>
        <tissue evidence="1">Activated spleen</tissue>
    </source>
</reference>
<proteinExistence type="evidence at transcript level"/>
<reference evidence="1" key="2">
    <citation type="journal article" date="2000" name="Genome Res.">
        <title>Normalization and subtraction of cap-trapper-selected cDNAs to prepare full-length cDNA libraries for rapid discovery of new genes.</title>
        <authorList>
            <person name="Carninci P."/>
            <person name="Shibata Y."/>
            <person name="Hayatsu N."/>
            <person name="Sugahara Y."/>
            <person name="Shibata K."/>
            <person name="Itoh M."/>
            <person name="Konno H."/>
            <person name="Okazaki Y."/>
            <person name="Muramatsu M."/>
            <person name="Hayashizaki Y."/>
        </authorList>
    </citation>
    <scope>NUCLEOTIDE SEQUENCE</scope>
    <source>
        <strain evidence="1">NOD</strain>
        <tissue evidence="1">Activated spleen</tissue>
    </source>
</reference>
<evidence type="ECO:0000313" key="2">
    <source>
        <dbReference type="MGI" id="MGI:1916043"/>
    </source>
</evidence>
<dbReference type="PeptideAtlas" id="Q3TZV1"/>
<reference evidence="1" key="3">
    <citation type="journal article" date="2000" name="Genome Res.">
        <title>RIKEN integrated sequence analysis (RISA) system--384-format sequencing pipeline with 384 multicapillary sequencer.</title>
        <authorList>
            <person name="Shibata K."/>
            <person name="Itoh M."/>
            <person name="Aizawa K."/>
            <person name="Nagaoka S."/>
            <person name="Sasaki N."/>
            <person name="Carninci P."/>
            <person name="Konno H."/>
            <person name="Akiyama J."/>
            <person name="Nishi K."/>
            <person name="Kitsunai T."/>
            <person name="Tashiro H."/>
            <person name="Itoh M."/>
            <person name="Sumi N."/>
            <person name="Ishii Y."/>
            <person name="Nakamura S."/>
            <person name="Hazama M."/>
            <person name="Nishine T."/>
            <person name="Harada A."/>
            <person name="Yamamoto R."/>
            <person name="Matsumoto H."/>
            <person name="Sakaguchi S."/>
            <person name="Ikegami T."/>
            <person name="Kashiwagi K."/>
            <person name="Fujiwake S."/>
            <person name="Inoue K."/>
            <person name="Togawa Y."/>
            <person name="Izawa M."/>
            <person name="Ohara E."/>
            <person name="Watahiki M."/>
            <person name="Yoneda Y."/>
            <person name="Ishikawa T."/>
            <person name="Ozawa K."/>
            <person name="Tanaka T."/>
            <person name="Matsuura S."/>
            <person name="Kawai J."/>
            <person name="Okazaki Y."/>
            <person name="Muramatsu M."/>
            <person name="Inoue Y."/>
            <person name="Kira A."/>
            <person name="Hayashizaki Y."/>
        </authorList>
    </citation>
    <scope>NUCLEOTIDE SEQUENCE</scope>
    <source>
        <strain evidence="1">NOD</strain>
        <tissue evidence="1">Activated spleen</tissue>
    </source>
</reference>
<accession>Q3TZV1</accession>
<reference evidence="1" key="5">
    <citation type="journal article" date="2002" name="Nature">
        <title>Analysis of the mouse transcriptome based on functional annotation of 60,770 full-length cDNAs.</title>
        <authorList>
            <consortium name="The FANTOM Consortium and the RIKEN Genome Exploration Research Group Phase I and II Team"/>
        </authorList>
    </citation>
    <scope>NUCLEOTIDE SEQUENCE</scope>
    <source>
        <strain evidence="1">NOD</strain>
        <tissue evidence="1">Activated spleen</tissue>
    </source>
</reference>
<dbReference type="AGR" id="MGI:1916043"/>
<gene>
    <name evidence="2" type="primary">Rab3gap2</name>
</gene>
<reference evidence="1" key="6">
    <citation type="submission" date="2004-03" db="EMBL/GenBank/DDBJ databases">
        <authorList>
            <person name="Arakawa T."/>
            <person name="Carninci P."/>
            <person name="Fukuda S."/>
            <person name="Hashizume W."/>
            <person name="Hayashida K."/>
            <person name="Hori F."/>
            <person name="Iida J."/>
            <person name="Imamura K."/>
            <person name="Imotani K."/>
            <person name="Itoh M."/>
            <person name="Kanagawa S."/>
            <person name="Kawai J."/>
            <person name="Kojima M."/>
            <person name="Konno H."/>
            <person name="Murata M."/>
            <person name="Nakamura M."/>
            <person name="Ninomiya N."/>
            <person name="Nishiyori H."/>
            <person name="Nomura K."/>
            <person name="Ohno M."/>
            <person name="Sakazume N."/>
            <person name="Sano H."/>
            <person name="Sasaki D."/>
            <person name="Shibata K."/>
            <person name="Shiraki T."/>
            <person name="Tagami M."/>
            <person name="Tagami Y."/>
            <person name="Waki K."/>
            <person name="Watahiki A."/>
            <person name="Muramatsu M."/>
            <person name="Hayashizaki Y."/>
        </authorList>
    </citation>
    <scope>NUCLEOTIDE SEQUENCE</scope>
    <source>
        <strain evidence="1">NOD</strain>
        <tissue evidence="1">Activated spleen</tissue>
    </source>
</reference>
<dbReference type="UCSC" id="uc056yfo.1">
    <property type="organism name" value="mouse"/>
</dbReference>
<dbReference type="AlphaFoldDB" id="Q3TZV1"/>
<dbReference type="EMBL" id="AK157509">
    <property type="protein sequence ID" value="BAE34106.1"/>
    <property type="molecule type" value="mRNA"/>
</dbReference>
<evidence type="ECO:0000313" key="1">
    <source>
        <dbReference type="EMBL" id="BAE34106.1"/>
    </source>
</evidence>